<dbReference type="GO" id="GO:0006355">
    <property type="term" value="P:regulation of DNA-templated transcription"/>
    <property type="evidence" value="ECO:0007669"/>
    <property type="project" value="InterPro"/>
</dbReference>
<proteinExistence type="predicted"/>
<organism evidence="2 3">
    <name type="scientific">bacterium (Candidatus Gribaldobacteria) CG10_big_fil_rev_8_21_14_0_10_41_12</name>
    <dbReference type="NCBI Taxonomy" id="2014277"/>
    <lineage>
        <taxon>Bacteria</taxon>
        <taxon>Candidatus Gribaldobacteria</taxon>
    </lineage>
</organism>
<dbReference type="EMBL" id="PFAV01000064">
    <property type="protein sequence ID" value="PIR90965.1"/>
    <property type="molecule type" value="Genomic_DNA"/>
</dbReference>
<dbReference type="SUPFAM" id="SSF47598">
    <property type="entry name" value="Ribbon-helix-helix"/>
    <property type="match status" value="1"/>
</dbReference>
<name>A0A2H0UVX7_9BACT</name>
<feature type="domain" description="Ribbon-helix-helix protein CopG" evidence="1">
    <location>
        <begin position="5"/>
        <end position="42"/>
    </location>
</feature>
<sequence length="71" mass="8059">MRQIINISLPKTMASTVEKTVKQGNYASKSEFFRDLLRMWLEGKIGKELAQSREELMAGKGKVLSSLSELR</sequence>
<evidence type="ECO:0000259" key="1">
    <source>
        <dbReference type="Pfam" id="PF01402"/>
    </source>
</evidence>
<dbReference type="Proteomes" id="UP000228906">
    <property type="component" value="Unassembled WGS sequence"/>
</dbReference>
<dbReference type="InterPro" id="IPR013321">
    <property type="entry name" value="Arc_rbn_hlx_hlx"/>
</dbReference>
<protein>
    <recommendedName>
        <fullName evidence="1">Ribbon-helix-helix protein CopG domain-containing protein</fullName>
    </recommendedName>
</protein>
<dbReference type="Gene3D" id="1.10.1220.10">
    <property type="entry name" value="Met repressor-like"/>
    <property type="match status" value="1"/>
</dbReference>
<dbReference type="CDD" id="cd22231">
    <property type="entry name" value="RHH_NikR_HicB-like"/>
    <property type="match status" value="1"/>
</dbReference>
<gene>
    <name evidence="2" type="ORF">COU03_03530</name>
</gene>
<dbReference type="Pfam" id="PF01402">
    <property type="entry name" value="RHH_1"/>
    <property type="match status" value="1"/>
</dbReference>
<comment type="caution">
    <text evidence="2">The sequence shown here is derived from an EMBL/GenBank/DDBJ whole genome shotgun (WGS) entry which is preliminary data.</text>
</comment>
<reference evidence="3" key="1">
    <citation type="submission" date="2017-09" db="EMBL/GenBank/DDBJ databases">
        <title>Depth-based differentiation of microbial function through sediment-hosted aquifers and enrichment of novel symbionts in the deep terrestrial subsurface.</title>
        <authorList>
            <person name="Probst A.J."/>
            <person name="Ladd B."/>
            <person name="Jarett J.K."/>
            <person name="Geller-Mcgrath D.E."/>
            <person name="Sieber C.M.K."/>
            <person name="Emerson J.B."/>
            <person name="Anantharaman K."/>
            <person name="Thomas B.C."/>
            <person name="Malmstrom R."/>
            <person name="Stieglmeier M."/>
            <person name="Klingl A."/>
            <person name="Woyke T."/>
            <person name="Ryan C.M."/>
            <person name="Banfield J.F."/>
        </authorList>
    </citation>
    <scope>NUCLEOTIDE SEQUENCE [LARGE SCALE GENOMIC DNA]</scope>
</reference>
<evidence type="ECO:0000313" key="3">
    <source>
        <dbReference type="Proteomes" id="UP000228906"/>
    </source>
</evidence>
<accession>A0A2H0UVX7</accession>
<evidence type="ECO:0000313" key="2">
    <source>
        <dbReference type="EMBL" id="PIR90965.1"/>
    </source>
</evidence>
<dbReference type="InterPro" id="IPR010985">
    <property type="entry name" value="Ribbon_hlx_hlx"/>
</dbReference>
<dbReference type="AlphaFoldDB" id="A0A2H0UVX7"/>
<dbReference type="InterPro" id="IPR002145">
    <property type="entry name" value="CopG"/>
</dbReference>